<dbReference type="PANTHER" id="PTHR43433:SF5">
    <property type="entry name" value="AB HYDROLASE-1 DOMAIN-CONTAINING PROTEIN"/>
    <property type="match status" value="1"/>
</dbReference>
<comment type="function">
    <text evidence="2">Involved in pyrimidine catabolism. May facilitate the hydrolysis of carbamate, a reaction that can also occur spontaneously.</text>
</comment>
<evidence type="ECO:0000256" key="2">
    <source>
        <dbReference type="HAMAP-Rule" id="MF_00832"/>
    </source>
</evidence>
<dbReference type="PANTHER" id="PTHR43433">
    <property type="entry name" value="HYDROLASE, ALPHA/BETA FOLD FAMILY PROTEIN"/>
    <property type="match status" value="1"/>
</dbReference>
<reference evidence="5" key="1">
    <citation type="journal article" date="2019" name="Int. J. Syst. Evol. Microbiol.">
        <title>The Global Catalogue of Microorganisms (GCM) 10K type strain sequencing project: providing services to taxonomists for standard genome sequencing and annotation.</title>
        <authorList>
            <consortium name="The Broad Institute Genomics Platform"/>
            <consortium name="The Broad Institute Genome Sequencing Center for Infectious Disease"/>
            <person name="Wu L."/>
            <person name="Ma J."/>
        </authorList>
    </citation>
    <scope>NUCLEOTIDE SEQUENCE [LARGE SCALE GENOMIC DNA]</scope>
    <source>
        <strain evidence="5">CGMCC 1.18518</strain>
    </source>
</reference>
<dbReference type="InterPro" id="IPR019913">
    <property type="entry name" value="Pyrimidine_utilisation_RutD"/>
</dbReference>
<keyword evidence="1 2" id="KW-0378">Hydrolase</keyword>
<dbReference type="InterPro" id="IPR050471">
    <property type="entry name" value="AB_hydrolase"/>
</dbReference>
<keyword evidence="5" id="KW-1185">Reference proteome</keyword>
<name>A0ABW1W3G4_9GAMM</name>
<organism evidence="4 5">
    <name type="scientific">Tatumella terrea</name>
    <dbReference type="NCBI Taxonomy" id="419007"/>
    <lineage>
        <taxon>Bacteria</taxon>
        <taxon>Pseudomonadati</taxon>
        <taxon>Pseudomonadota</taxon>
        <taxon>Gammaproteobacteria</taxon>
        <taxon>Enterobacterales</taxon>
        <taxon>Erwiniaceae</taxon>
        <taxon>Tatumella</taxon>
    </lineage>
</organism>
<comment type="caution">
    <text evidence="4">The sequence shown here is derived from an EMBL/GenBank/DDBJ whole genome shotgun (WGS) entry which is preliminary data.</text>
</comment>
<dbReference type="InterPro" id="IPR000073">
    <property type="entry name" value="AB_hydrolase_1"/>
</dbReference>
<proteinExistence type="inferred from homology"/>
<dbReference type="EC" id="3.5.1.-" evidence="2"/>
<dbReference type="Gene3D" id="3.40.50.1820">
    <property type="entry name" value="alpha/beta hydrolase"/>
    <property type="match status" value="1"/>
</dbReference>
<feature type="domain" description="AB hydrolase-1" evidence="3">
    <location>
        <begin position="14"/>
        <end position="126"/>
    </location>
</feature>
<protein>
    <recommendedName>
        <fullName evidence="2">Putative carbamate hydrolase RutD</fullName>
        <ecNumber evidence="2">3.5.1.-</ecNumber>
    </recommendedName>
    <alternativeName>
        <fullName evidence="2">Aminohydrolase</fullName>
    </alternativeName>
</protein>
<evidence type="ECO:0000256" key="1">
    <source>
        <dbReference type="ARBA" id="ARBA00022801"/>
    </source>
</evidence>
<dbReference type="NCBIfam" id="TIGR03611">
    <property type="entry name" value="RutD"/>
    <property type="match status" value="1"/>
</dbReference>
<evidence type="ECO:0000313" key="5">
    <source>
        <dbReference type="Proteomes" id="UP001596230"/>
    </source>
</evidence>
<accession>A0ABW1W3G4</accession>
<dbReference type="PRINTS" id="PR00111">
    <property type="entry name" value="ABHYDROLASE"/>
</dbReference>
<dbReference type="Pfam" id="PF00561">
    <property type="entry name" value="Abhydrolase_1"/>
    <property type="match status" value="1"/>
</dbReference>
<dbReference type="Proteomes" id="UP001596230">
    <property type="component" value="Unassembled WGS sequence"/>
</dbReference>
<dbReference type="SUPFAM" id="SSF53474">
    <property type="entry name" value="alpha/beta-Hydrolases"/>
    <property type="match status" value="1"/>
</dbReference>
<gene>
    <name evidence="2 4" type="primary">rutD</name>
    <name evidence="4" type="ORF">ACFP9W_14855</name>
</gene>
<dbReference type="HAMAP" id="MF_00832">
    <property type="entry name" value="RutD"/>
    <property type="match status" value="1"/>
</dbReference>
<comment type="similarity">
    <text evidence="2">Belongs to the AB hydrolase superfamily. Hydrolase RutD family.</text>
</comment>
<dbReference type="InterPro" id="IPR029058">
    <property type="entry name" value="AB_hydrolase_fold"/>
</dbReference>
<evidence type="ECO:0000259" key="3">
    <source>
        <dbReference type="Pfam" id="PF00561"/>
    </source>
</evidence>
<comment type="catalytic activity">
    <reaction evidence="2">
        <text>carbamate + 2 H(+) = NH4(+) + CO2</text>
        <dbReference type="Rhea" id="RHEA:15649"/>
        <dbReference type="ChEBI" id="CHEBI:13941"/>
        <dbReference type="ChEBI" id="CHEBI:15378"/>
        <dbReference type="ChEBI" id="CHEBI:16526"/>
        <dbReference type="ChEBI" id="CHEBI:28938"/>
    </reaction>
</comment>
<dbReference type="RefSeq" id="WP_385953478.1">
    <property type="nucleotide sequence ID" value="NZ_JBHSUB010000018.1"/>
</dbReference>
<evidence type="ECO:0000313" key="4">
    <source>
        <dbReference type="EMBL" id="MFC6379332.1"/>
    </source>
</evidence>
<sequence>MQIEISGLSSPGAPVLVLSAGLGGLGSFWAPQRASLQARYRLVTYDHYGTGNNPATLPEPYSLQEMGRELADALTAHGIQRFSLLGHALGGLIGMQLAADYPERVISLVVVNGWLTLNAHTRRCFRVRQDLLLNSGVEAFVRAQPLFLYPADWLAAHQEQAEAADSHHLQHFQGTGNLLRRLSALMAADFSAIAAALTLPVLLIYSQDDLLVPWSCSLELEAALPQAECIAMARGGHAMSVTCSEEFNQRLLPWLQQHATV</sequence>
<dbReference type="EMBL" id="JBHSUB010000018">
    <property type="protein sequence ID" value="MFC6379332.1"/>
    <property type="molecule type" value="Genomic_DNA"/>
</dbReference>